<accession>A0A381UNR9</accession>
<protein>
    <submittedName>
        <fullName evidence="2">Uncharacterized protein</fullName>
    </submittedName>
</protein>
<name>A0A381UNR9_9ZZZZ</name>
<dbReference type="EMBL" id="UINC01006672">
    <property type="protein sequence ID" value="SVA28957.1"/>
    <property type="molecule type" value="Genomic_DNA"/>
</dbReference>
<evidence type="ECO:0000256" key="1">
    <source>
        <dbReference type="SAM" id="Phobius"/>
    </source>
</evidence>
<keyword evidence="1" id="KW-0812">Transmembrane</keyword>
<organism evidence="2">
    <name type="scientific">marine metagenome</name>
    <dbReference type="NCBI Taxonomy" id="408172"/>
    <lineage>
        <taxon>unclassified sequences</taxon>
        <taxon>metagenomes</taxon>
        <taxon>ecological metagenomes</taxon>
    </lineage>
</organism>
<reference evidence="2" key="1">
    <citation type="submission" date="2018-05" db="EMBL/GenBank/DDBJ databases">
        <authorList>
            <person name="Lanie J.A."/>
            <person name="Ng W.-L."/>
            <person name="Kazmierczak K.M."/>
            <person name="Andrzejewski T.M."/>
            <person name="Davidsen T.M."/>
            <person name="Wayne K.J."/>
            <person name="Tettelin H."/>
            <person name="Glass J.I."/>
            <person name="Rusch D."/>
            <person name="Podicherti R."/>
            <person name="Tsui H.-C.T."/>
            <person name="Winkler M.E."/>
        </authorList>
    </citation>
    <scope>NUCLEOTIDE SEQUENCE</scope>
</reference>
<evidence type="ECO:0000313" key="2">
    <source>
        <dbReference type="EMBL" id="SVA28957.1"/>
    </source>
</evidence>
<proteinExistence type="predicted"/>
<feature type="non-terminal residue" evidence="2">
    <location>
        <position position="84"/>
    </location>
</feature>
<keyword evidence="1" id="KW-1133">Transmembrane helix</keyword>
<keyword evidence="1" id="KW-0472">Membrane</keyword>
<sequence length="84" mass="9033">MKNTIRAASVAAILIVVAFLIHNFNASYYEPVILGFVEPTDYADMAKIANANWSFAFTSSGIAHIVTGFAMIFLGLGLMAVFQG</sequence>
<feature type="transmembrane region" description="Helical" evidence="1">
    <location>
        <begin position="62"/>
        <end position="82"/>
    </location>
</feature>
<dbReference type="AlphaFoldDB" id="A0A381UNR9"/>
<gene>
    <name evidence="2" type="ORF">METZ01_LOCUS81811</name>
</gene>